<organism evidence="1 2">
    <name type="scientific">Mycobacterium botniense</name>
    <dbReference type="NCBI Taxonomy" id="84962"/>
    <lineage>
        <taxon>Bacteria</taxon>
        <taxon>Bacillati</taxon>
        <taxon>Actinomycetota</taxon>
        <taxon>Actinomycetes</taxon>
        <taxon>Mycobacteriales</taxon>
        <taxon>Mycobacteriaceae</taxon>
        <taxon>Mycobacterium</taxon>
    </lineage>
</organism>
<accession>A0A7I9Y3Q1</accession>
<dbReference type="EMBL" id="BLKW01000004">
    <property type="protein sequence ID" value="GFG76702.1"/>
    <property type="molecule type" value="Genomic_DNA"/>
</dbReference>
<evidence type="ECO:0000313" key="1">
    <source>
        <dbReference type="EMBL" id="GFG76702.1"/>
    </source>
</evidence>
<name>A0A7I9Y3Q1_9MYCO</name>
<dbReference type="AlphaFoldDB" id="A0A7I9Y3Q1"/>
<protein>
    <submittedName>
        <fullName evidence="1">Uncharacterized protein</fullName>
    </submittedName>
</protein>
<sequence length="123" mass="13450">MHDAETEIEAAVRVGPVKLGVDVEVGAKIGGQTCERDGVVFHLSDYAATICGGRAPQVPQRDTTLTQYVDLTFTSNPAELFDAARKGSACAQIYLEYLGIDWRPHKQAGAPQRPPREVRPKWS</sequence>
<comment type="caution">
    <text evidence="1">The sequence shown here is derived from an EMBL/GenBank/DDBJ whole genome shotgun (WGS) entry which is preliminary data.</text>
</comment>
<dbReference type="Proteomes" id="UP000465361">
    <property type="component" value="Unassembled WGS sequence"/>
</dbReference>
<reference evidence="1 2" key="1">
    <citation type="journal article" date="2019" name="Emerg. Microbes Infect.">
        <title>Comprehensive subspecies identification of 175 nontuberculous mycobacteria species based on 7547 genomic profiles.</title>
        <authorList>
            <person name="Matsumoto Y."/>
            <person name="Kinjo T."/>
            <person name="Motooka D."/>
            <person name="Nabeya D."/>
            <person name="Jung N."/>
            <person name="Uechi K."/>
            <person name="Horii T."/>
            <person name="Iida T."/>
            <person name="Fujita J."/>
            <person name="Nakamura S."/>
        </authorList>
    </citation>
    <scope>NUCLEOTIDE SEQUENCE [LARGE SCALE GENOMIC DNA]</scope>
    <source>
        <strain evidence="1 2">JCM 17322</strain>
    </source>
</reference>
<keyword evidence="2" id="KW-1185">Reference proteome</keyword>
<gene>
    <name evidence="1" type="ORF">MBOT_40670</name>
</gene>
<proteinExistence type="predicted"/>
<evidence type="ECO:0000313" key="2">
    <source>
        <dbReference type="Proteomes" id="UP000465361"/>
    </source>
</evidence>